<sequence>MDIRDTAAVRCAVMGAEVVAHCAWTRVPTGPGQYRGCTQRPGRDDHIPAPEASFSLPQHTCTVRQRRQQPRDDAMTSATIDGLHKAHVEKMLANSGMQWFAIRSALVVGRGVDNWVCRALALLVLPDISADRALQVIHTDDALRLFIHAIMDTEINSSPVNLAAPGETTFRQIAARLGLPIVQLGSRLAVLRRLGLLAELDFLQSAPWIDTSRLRDEWGFVPVWNVDECIDDFALAVRGRFSLGGRLMSVP</sequence>
<dbReference type="EMBL" id="Z98604">
    <property type="protein sequence ID" value="CAB11314.1"/>
    <property type="molecule type" value="Genomic_DNA"/>
</dbReference>
<accession>O32932</accession>
<evidence type="ECO:0008006" key="2">
    <source>
        <dbReference type="Google" id="ProtNLM"/>
    </source>
</evidence>
<reference evidence="1" key="2">
    <citation type="submission" date="1997-08" db="EMBL/GenBank/DDBJ databases">
        <authorList>
            <person name="Devlin K."/>
            <person name="Churcher C.M."/>
        </authorList>
    </citation>
    <scope>NUCLEOTIDE SEQUENCE</scope>
</reference>
<dbReference type="SUPFAM" id="SSF51735">
    <property type="entry name" value="NAD(P)-binding Rossmann-fold domains"/>
    <property type="match status" value="1"/>
</dbReference>
<dbReference type="Gene3D" id="3.40.50.720">
    <property type="entry name" value="NAD(P)-binding Rossmann-like Domain"/>
    <property type="match status" value="1"/>
</dbReference>
<organism evidence="1">
    <name type="scientific">Mycobacterium leprae</name>
    <dbReference type="NCBI Taxonomy" id="1769"/>
    <lineage>
        <taxon>Bacteria</taxon>
        <taxon>Bacillati</taxon>
        <taxon>Actinomycetota</taxon>
        <taxon>Actinomycetes</taxon>
        <taxon>Mycobacteriales</taxon>
        <taxon>Mycobacteriaceae</taxon>
        <taxon>Mycobacterium</taxon>
    </lineage>
</organism>
<reference evidence="1" key="1">
    <citation type="journal article" date="1993" name="Mol. Microbiol.">
        <title>Use of an ordered cosmid library to deduce the genomic organization of Mycobacterium leprae.</title>
        <authorList>
            <person name="Eiglmeier K."/>
            <person name="Honore N."/>
            <person name="Woods S.A."/>
            <person name="Caudron B."/>
            <person name="Cole S.T."/>
        </authorList>
    </citation>
    <scope>NUCLEOTIDE SEQUENCE</scope>
</reference>
<reference evidence="1" key="3">
    <citation type="submission" date="1997-08" db="EMBL/GenBank/DDBJ databases">
        <authorList>
            <person name="Parkhill J."/>
            <person name="Barrell B.G."/>
            <person name="Rajandream M.A."/>
        </authorList>
    </citation>
    <scope>NUCLEOTIDE SEQUENCE</scope>
</reference>
<evidence type="ECO:0000313" key="1">
    <source>
        <dbReference type="EMBL" id="CAB11314.1"/>
    </source>
</evidence>
<gene>
    <name evidence="1" type="primary">MLCB2052.16</name>
</gene>
<protein>
    <recommendedName>
        <fullName evidence="2">NAD-dependent epimerase/dehydratase domain-containing protein</fullName>
    </recommendedName>
</protein>
<dbReference type="InterPro" id="IPR036291">
    <property type="entry name" value="NAD(P)-bd_dom_sf"/>
</dbReference>
<dbReference type="AlphaFoldDB" id="O32932"/>
<name>O32932_MYCLR</name>
<proteinExistence type="predicted"/>